<feature type="region of interest" description="Disordered" evidence="2">
    <location>
        <begin position="281"/>
        <end position="446"/>
    </location>
</feature>
<organism evidence="4 5">
    <name type="scientific">Crotalus adamanteus</name>
    <name type="common">Eastern diamondback rattlesnake</name>
    <dbReference type="NCBI Taxonomy" id="8729"/>
    <lineage>
        <taxon>Eukaryota</taxon>
        <taxon>Metazoa</taxon>
        <taxon>Chordata</taxon>
        <taxon>Craniata</taxon>
        <taxon>Vertebrata</taxon>
        <taxon>Euteleostomi</taxon>
        <taxon>Lepidosauria</taxon>
        <taxon>Squamata</taxon>
        <taxon>Bifurcata</taxon>
        <taxon>Unidentata</taxon>
        <taxon>Episquamata</taxon>
        <taxon>Toxicofera</taxon>
        <taxon>Serpentes</taxon>
        <taxon>Colubroidea</taxon>
        <taxon>Viperidae</taxon>
        <taxon>Crotalinae</taxon>
        <taxon>Crotalus</taxon>
    </lineage>
</organism>
<feature type="domain" description="Niban 1/2/3" evidence="3">
    <location>
        <begin position="24"/>
        <end position="159"/>
    </location>
</feature>
<reference evidence="4 5" key="1">
    <citation type="journal article" date="2024" name="Proc. Natl. Acad. Sci. U.S.A.">
        <title>The genetic regulatory architecture and epigenomic basis for age-related changes in rattlesnake venom.</title>
        <authorList>
            <person name="Hogan M.P."/>
            <person name="Holding M.L."/>
            <person name="Nystrom G.S."/>
            <person name="Colston T.J."/>
            <person name="Bartlett D.A."/>
            <person name="Mason A.J."/>
            <person name="Ellsworth S.A."/>
            <person name="Rautsaw R.M."/>
            <person name="Lawrence K.C."/>
            <person name="Strickland J.L."/>
            <person name="He B."/>
            <person name="Fraser P."/>
            <person name="Margres M.J."/>
            <person name="Gilbert D.M."/>
            <person name="Gibbs H.L."/>
            <person name="Parkinson C.L."/>
            <person name="Rokyta D.R."/>
        </authorList>
    </citation>
    <scope>NUCLEOTIDE SEQUENCE [LARGE SCALE GENOMIC DNA]</scope>
    <source>
        <strain evidence="4">DRR0105</strain>
    </source>
</reference>
<feature type="compositionally biased region" description="Basic and acidic residues" evidence="2">
    <location>
        <begin position="289"/>
        <end position="301"/>
    </location>
</feature>
<comment type="caution">
    <text evidence="4">The sequence shown here is derived from an EMBL/GenBank/DDBJ whole genome shotgun (WGS) entry which is preliminary data.</text>
</comment>
<feature type="compositionally biased region" description="Basic and acidic residues" evidence="2">
    <location>
        <begin position="312"/>
        <end position="339"/>
    </location>
</feature>
<dbReference type="AlphaFoldDB" id="A0AAW1ARV3"/>
<sequence length="446" mass="50360">MDQIIQSKEHLANKIRAVVFSKAEEATDMNMNIVNEGGTEKLGEYMEKLSQLAFHPVKMQSCYEKMDQLKLEGLQQRFDVSSASVFKQRAQILMRQQMDDTVYTFETLLHQELGKSLSKDELCKTIQRILERVLKKYDYDSSTVRKKFFREALLQVTVPFLLKKLAPTCKGDLSRFQELIFEDFARFILVENTYEEVVLQSVMKDIMMAVKEAAVQRKHNLYRDSIVMHNSDPNIHLLDEGTPINWGEEYGGESDVDPLDEKQHRAKQVVSMIHVDESALPCEVGSLERSPDGSEPEKSDRCPSPQTQDSSEPVKELRTLLVKEVEIPIPDDHKAEEQLHNGTITQESGGTPEPRKKETSQAEDGCTTESSTELHREKQEAPTPSPVAPTQPPAPDRGIQAECPEPANKETGEEQVSAQASKVEAEIPVENSPKVTDESEGVQTQF</sequence>
<dbReference type="Pfam" id="PF26086">
    <property type="entry name" value="Niban2"/>
    <property type="match status" value="1"/>
</dbReference>
<evidence type="ECO:0000256" key="2">
    <source>
        <dbReference type="SAM" id="MobiDB-lite"/>
    </source>
</evidence>
<dbReference type="PANTHER" id="PTHR14392:SF2">
    <property type="entry name" value="PROTEIN NIBAN 2"/>
    <property type="match status" value="1"/>
</dbReference>
<accession>A0AAW1ARV3</accession>
<gene>
    <name evidence="4" type="ORF">NXF25_017267</name>
</gene>
<protein>
    <submittedName>
        <fullName evidence="4">Niban-like 1</fullName>
    </submittedName>
</protein>
<evidence type="ECO:0000313" key="5">
    <source>
        <dbReference type="Proteomes" id="UP001474421"/>
    </source>
</evidence>
<feature type="compositionally biased region" description="Polar residues" evidence="2">
    <location>
        <begin position="340"/>
        <end position="349"/>
    </location>
</feature>
<comment type="similarity">
    <text evidence="1">Belongs to the Niban family.</text>
</comment>
<dbReference type="PANTHER" id="PTHR14392">
    <property type="entry name" value="NIBAN FAMILY MEMBER"/>
    <property type="match status" value="1"/>
</dbReference>
<dbReference type="EMBL" id="JAOTOJ010000016">
    <property type="protein sequence ID" value="KAK9392423.1"/>
    <property type="molecule type" value="Genomic_DNA"/>
</dbReference>
<feature type="compositionally biased region" description="Pro residues" evidence="2">
    <location>
        <begin position="383"/>
        <end position="395"/>
    </location>
</feature>
<proteinExistence type="inferred from homology"/>
<evidence type="ECO:0000313" key="4">
    <source>
        <dbReference type="EMBL" id="KAK9392423.1"/>
    </source>
</evidence>
<dbReference type="InterPro" id="IPR059060">
    <property type="entry name" value="Niban_1/2/3_dom"/>
</dbReference>
<dbReference type="Proteomes" id="UP001474421">
    <property type="component" value="Unassembled WGS sequence"/>
</dbReference>
<keyword evidence="5" id="KW-1185">Reference proteome</keyword>
<dbReference type="InterPro" id="IPR026088">
    <property type="entry name" value="Niban-like"/>
</dbReference>
<evidence type="ECO:0000256" key="1">
    <source>
        <dbReference type="ARBA" id="ARBA00010251"/>
    </source>
</evidence>
<name>A0AAW1ARV3_CROAD</name>
<evidence type="ECO:0000259" key="3">
    <source>
        <dbReference type="Pfam" id="PF26086"/>
    </source>
</evidence>